<dbReference type="PANTHER" id="PTHR42964:SF1">
    <property type="entry name" value="POLYKETIDE BIOSYNTHESIS ENOYL-COA HYDRATASE PKSH-RELATED"/>
    <property type="match status" value="1"/>
</dbReference>
<proteinExistence type="inferred from homology"/>
<keyword evidence="4" id="KW-1185">Reference proteome</keyword>
<dbReference type="InterPro" id="IPR018376">
    <property type="entry name" value="Enoyl-CoA_hyd/isom_CS"/>
</dbReference>
<evidence type="ECO:0000256" key="2">
    <source>
        <dbReference type="RuleBase" id="RU003707"/>
    </source>
</evidence>
<evidence type="ECO:0000313" key="3">
    <source>
        <dbReference type="EMBL" id="KAA5805009.1"/>
    </source>
</evidence>
<accession>A0A5M6ZJP4</accession>
<comment type="caution">
    <text evidence="3">The sequence shown here is derived from an EMBL/GenBank/DDBJ whole genome shotgun (WGS) entry which is preliminary data.</text>
</comment>
<dbReference type="InterPro" id="IPR051683">
    <property type="entry name" value="Enoyl-CoA_Hydratase/Isomerase"/>
</dbReference>
<dbReference type="PANTHER" id="PTHR42964">
    <property type="entry name" value="ENOYL-COA HYDRATASE"/>
    <property type="match status" value="1"/>
</dbReference>
<dbReference type="Pfam" id="PF00378">
    <property type="entry name" value="ECH_1"/>
    <property type="match status" value="1"/>
</dbReference>
<dbReference type="RefSeq" id="WP_150022040.1">
    <property type="nucleotide sequence ID" value="NZ_VWOJ01000001.1"/>
</dbReference>
<dbReference type="InterPro" id="IPR029045">
    <property type="entry name" value="ClpP/crotonase-like_dom_sf"/>
</dbReference>
<dbReference type="Gene3D" id="3.90.226.10">
    <property type="entry name" value="2-enoyl-CoA Hydratase, Chain A, domain 1"/>
    <property type="match status" value="1"/>
</dbReference>
<dbReference type="InterPro" id="IPR014748">
    <property type="entry name" value="Enoyl-CoA_hydra_C"/>
</dbReference>
<dbReference type="GO" id="GO:0008300">
    <property type="term" value="P:isoprenoid catabolic process"/>
    <property type="evidence" value="ECO:0007669"/>
    <property type="project" value="TreeGrafter"/>
</dbReference>
<dbReference type="CDD" id="cd06558">
    <property type="entry name" value="crotonase-like"/>
    <property type="match status" value="1"/>
</dbReference>
<evidence type="ECO:0000313" key="4">
    <source>
        <dbReference type="Proteomes" id="UP000325122"/>
    </source>
</evidence>
<sequence length="261" mass="27412">MSLDPVYLERQGAAAHLVLNQPAKRNALNGAMWAAIPGLLAEAEADAGVRLIVVRGAGGAFAAGADISEFEQVYATPDSAAAYSRAIAQALDALADSPKPTLALIDGACVGGGCGLALACDLRFAAEGSKFGITPGKLGLAYTLNDTRRLINAVGMSAAKDILFTGRILEADEALRLGLIDRLAAREALAGEGEAFAQALSRTSAQSARITKQIIARIEAGQDRDDDATRQLFLDAFQSADFQEGYRAFLEKRAPRFTPET</sequence>
<dbReference type="EMBL" id="VWOJ01000001">
    <property type="protein sequence ID" value="KAA5805009.1"/>
    <property type="molecule type" value="Genomic_DNA"/>
</dbReference>
<reference evidence="3 4" key="1">
    <citation type="submission" date="2019-09" db="EMBL/GenBank/DDBJ databases">
        <authorList>
            <person name="Kevbrin V."/>
            <person name="Grouzdev D.S."/>
        </authorList>
    </citation>
    <scope>NUCLEOTIDE SEQUENCE [LARGE SCALE GENOMIC DNA]</scope>
    <source>
        <strain evidence="3 4">G-192</strain>
    </source>
</reference>
<comment type="similarity">
    <text evidence="1 2">Belongs to the enoyl-CoA hydratase/isomerase family.</text>
</comment>
<dbReference type="AlphaFoldDB" id="A0A5M6ZJP4"/>
<protein>
    <submittedName>
        <fullName evidence="3">Enoyl-CoA hydratase</fullName>
    </submittedName>
</protein>
<gene>
    <name evidence="3" type="ORF">F1654_03160</name>
</gene>
<name>A0A5M6ZJP4_9PROT</name>
<dbReference type="SUPFAM" id="SSF52096">
    <property type="entry name" value="ClpP/crotonase"/>
    <property type="match status" value="1"/>
</dbReference>
<dbReference type="Proteomes" id="UP000325122">
    <property type="component" value="Unassembled WGS sequence"/>
</dbReference>
<dbReference type="PROSITE" id="PS00166">
    <property type="entry name" value="ENOYL_COA_HYDRATASE"/>
    <property type="match status" value="1"/>
</dbReference>
<organism evidence="3 4">
    <name type="scientific">Alkalicaulis satelles</name>
    <dbReference type="NCBI Taxonomy" id="2609175"/>
    <lineage>
        <taxon>Bacteria</taxon>
        <taxon>Pseudomonadati</taxon>
        <taxon>Pseudomonadota</taxon>
        <taxon>Alphaproteobacteria</taxon>
        <taxon>Maricaulales</taxon>
        <taxon>Maricaulaceae</taxon>
        <taxon>Alkalicaulis</taxon>
    </lineage>
</organism>
<dbReference type="InterPro" id="IPR001753">
    <property type="entry name" value="Enoyl-CoA_hydra/iso"/>
</dbReference>
<evidence type="ECO:0000256" key="1">
    <source>
        <dbReference type="ARBA" id="ARBA00005254"/>
    </source>
</evidence>
<dbReference type="GO" id="GO:0003824">
    <property type="term" value="F:catalytic activity"/>
    <property type="evidence" value="ECO:0007669"/>
    <property type="project" value="InterPro"/>
</dbReference>
<dbReference type="Gene3D" id="1.10.12.10">
    <property type="entry name" value="Lyase 2-enoyl-coa Hydratase, Chain A, domain 2"/>
    <property type="match status" value="1"/>
</dbReference>